<comment type="caution">
    <text evidence="1">The sequence shown here is derived from an EMBL/GenBank/DDBJ whole genome shotgun (WGS) entry which is preliminary data.</text>
</comment>
<dbReference type="Proteomes" id="UP000828048">
    <property type="component" value="Chromosome 5"/>
</dbReference>
<evidence type="ECO:0000313" key="2">
    <source>
        <dbReference type="Proteomes" id="UP000828048"/>
    </source>
</evidence>
<gene>
    <name evidence="1" type="ORF">Vadar_018676</name>
</gene>
<protein>
    <submittedName>
        <fullName evidence="1">Uncharacterized protein</fullName>
    </submittedName>
</protein>
<proteinExistence type="predicted"/>
<name>A0ACB7Y0M8_9ERIC</name>
<organism evidence="1 2">
    <name type="scientific">Vaccinium darrowii</name>
    <dbReference type="NCBI Taxonomy" id="229202"/>
    <lineage>
        <taxon>Eukaryota</taxon>
        <taxon>Viridiplantae</taxon>
        <taxon>Streptophyta</taxon>
        <taxon>Embryophyta</taxon>
        <taxon>Tracheophyta</taxon>
        <taxon>Spermatophyta</taxon>
        <taxon>Magnoliopsida</taxon>
        <taxon>eudicotyledons</taxon>
        <taxon>Gunneridae</taxon>
        <taxon>Pentapetalae</taxon>
        <taxon>asterids</taxon>
        <taxon>Ericales</taxon>
        <taxon>Ericaceae</taxon>
        <taxon>Vaccinioideae</taxon>
        <taxon>Vaccinieae</taxon>
        <taxon>Vaccinium</taxon>
    </lineage>
</organism>
<dbReference type="EMBL" id="CM037155">
    <property type="protein sequence ID" value="KAH7846832.1"/>
    <property type="molecule type" value="Genomic_DNA"/>
</dbReference>
<reference evidence="1 2" key="1">
    <citation type="journal article" date="2021" name="Hortic Res">
        <title>High-quality reference genome and annotation aids understanding of berry development for evergreen blueberry (Vaccinium darrowii).</title>
        <authorList>
            <person name="Yu J."/>
            <person name="Hulse-Kemp A.M."/>
            <person name="Babiker E."/>
            <person name="Staton M."/>
        </authorList>
    </citation>
    <scope>NUCLEOTIDE SEQUENCE [LARGE SCALE GENOMIC DNA]</scope>
    <source>
        <strain evidence="2">cv. NJ 8807/NJ 8810</strain>
        <tissue evidence="1">Young leaf</tissue>
    </source>
</reference>
<sequence>MSWNVNGLRTLLKLEGFSALHLAQREDFDVLCLQETKLRFSSVSYSGILHLPPCVGQHEVLAPGPIKDLIAHREHRYRISGSSLLAAMDQNSQVPYADGLSVQPGNLSDDEEQTDRYANHSGKPHDVLDSLMHLTEVKQGGYCGSKSQILFLMQLVEYAAVLELLRIYLETRFYWGDIYWSAARNGTQ</sequence>
<accession>A0ACB7Y0M8</accession>
<evidence type="ECO:0000313" key="1">
    <source>
        <dbReference type="EMBL" id="KAH7846832.1"/>
    </source>
</evidence>
<keyword evidence="2" id="KW-1185">Reference proteome</keyword>